<dbReference type="InterPro" id="IPR035088">
    <property type="entry name" value="PA_Ca-bd"/>
</dbReference>
<reference evidence="5" key="1">
    <citation type="submission" date="2017-02" db="EMBL/GenBank/DDBJ databases">
        <title>Delineation of Paenibacillus larvae strains originating from foulbrood outbreaks.</title>
        <authorList>
            <person name="Beims H."/>
            <person name="Bunk B."/>
            <person name="Sproeer C."/>
            <person name="Mohr K.I."/>
            <person name="Pradella S."/>
            <person name="Guenther G."/>
            <person name="Rohde M."/>
            <person name="von der Ohe W."/>
            <person name="Steinert M."/>
        </authorList>
    </citation>
    <scope>NUCLEOTIDE SEQUENCE [LARGE SCALE GENOMIC DNA]</scope>
    <source>
        <strain evidence="5">Eric_III</strain>
    </source>
</reference>
<protein>
    <submittedName>
        <fullName evidence="3">Toxin-like protein</fullName>
    </submittedName>
</protein>
<evidence type="ECO:0000313" key="3">
    <source>
        <dbReference type="EMBL" id="AVF28126.1"/>
    </source>
</evidence>
<organism evidence="3 5">
    <name type="scientific">Paenibacillus larvae subsp. larvae</name>
    <dbReference type="NCBI Taxonomy" id="147375"/>
    <lineage>
        <taxon>Bacteria</taxon>
        <taxon>Bacillati</taxon>
        <taxon>Bacillota</taxon>
        <taxon>Bacilli</taxon>
        <taxon>Bacillales</taxon>
        <taxon>Paenibacillaceae</taxon>
        <taxon>Paenibacillus</taxon>
    </lineage>
</organism>
<dbReference type="Pfam" id="PF03495">
    <property type="entry name" value="Binary_toxB"/>
    <property type="match status" value="1"/>
</dbReference>
<dbReference type="STRING" id="147375.BXP28_00990"/>
<name>A0A2L1UI54_9BACL</name>
<evidence type="ECO:0000259" key="2">
    <source>
        <dbReference type="Pfam" id="PF03495"/>
    </source>
</evidence>
<feature type="region of interest" description="Disordered" evidence="1">
    <location>
        <begin position="1"/>
        <end position="29"/>
    </location>
</feature>
<accession>A0A6C0QX06</accession>
<feature type="domain" description="Protective antigen Ca-binding" evidence="2">
    <location>
        <begin position="29"/>
        <end position="59"/>
    </location>
</feature>
<sequence length="63" mass="7534">MPSNAEDSKKDEMTPKHTRQKREVEEVMDTDDDGIYDSWEREGYTVINRVVVKWDQEKHKPPE</sequence>
<dbReference type="Gene3D" id="3.90.182.10">
    <property type="entry name" value="Toxin - Anthrax Protective Antigen,domain 1"/>
    <property type="match status" value="1"/>
</dbReference>
<dbReference type="AlphaFoldDB" id="A0A2L1UI54"/>
<evidence type="ECO:0000313" key="5">
    <source>
        <dbReference type="Proteomes" id="UP000239833"/>
    </source>
</evidence>
<dbReference type="Proteomes" id="UP000239833">
    <property type="component" value="Chromosome"/>
</dbReference>
<reference evidence="3 6" key="2">
    <citation type="journal article" date="2020" name="Int. J. Med. Microbiol.">
        <title>Discovery of Paenibacillus larvae ERIC V: Phenotypic and genomic comparison to genotypes ERIC I-IV reveal different inventories of virulence factors which correlate with epidemiological prevalences of American Foulbrood.</title>
        <authorList>
            <person name="Beims H."/>
            <person name="Bunk B."/>
            <person name="Erler S."/>
            <person name="Mohr K.I."/>
            <person name="Sproer C."/>
            <person name="Pradella S."/>
            <person name="Gunther G."/>
            <person name="Rohde M."/>
            <person name="von der Ohe W."/>
            <person name="Steinert M."/>
        </authorList>
    </citation>
    <scope>NUCLEOTIDE SEQUENCE</scope>
    <source>
        <strain evidence="3">Eric_III</strain>
        <strain evidence="4">Eric_V</strain>
    </source>
</reference>
<evidence type="ECO:0000313" key="6">
    <source>
        <dbReference type="Proteomes" id="UP000464330"/>
    </source>
</evidence>
<feature type="compositionally biased region" description="Basic and acidic residues" evidence="1">
    <location>
        <begin position="1"/>
        <end position="25"/>
    </location>
</feature>
<proteinExistence type="predicted"/>
<accession>A0A8B6WWE4</accession>
<dbReference type="Proteomes" id="UP000464330">
    <property type="component" value="Chromosome"/>
</dbReference>
<dbReference type="RefSeq" id="WP_051428085.1">
    <property type="nucleotide sequence ID" value="NZ_CP019651.1"/>
</dbReference>
<dbReference type="EMBL" id="CP019717">
    <property type="protein sequence ID" value="QHZ53304.1"/>
    <property type="molecule type" value="Genomic_DNA"/>
</dbReference>
<evidence type="ECO:0000313" key="4">
    <source>
        <dbReference type="EMBL" id="QHZ53304.1"/>
    </source>
</evidence>
<dbReference type="SUPFAM" id="SSF56988">
    <property type="entry name" value="Anthrax protective antigen"/>
    <property type="match status" value="1"/>
</dbReference>
<evidence type="ECO:0000256" key="1">
    <source>
        <dbReference type="SAM" id="MobiDB-lite"/>
    </source>
</evidence>
<accession>A0A2L1UI54</accession>
<gene>
    <name evidence="3" type="ORF">ERICIII_04043</name>
    <name evidence="4" type="ORF">ERICV_04249</name>
</gene>
<dbReference type="EMBL" id="CP019655">
    <property type="protein sequence ID" value="AVF28126.1"/>
    <property type="molecule type" value="Genomic_DNA"/>
</dbReference>